<name>A0A1B6DXR8_9HEMI</name>
<reference evidence="1" key="1">
    <citation type="submission" date="2015-12" db="EMBL/GenBank/DDBJ databases">
        <title>De novo transcriptome assembly of four potential Pierce s Disease insect vectors from Arizona vineyards.</title>
        <authorList>
            <person name="Tassone E.E."/>
        </authorList>
    </citation>
    <scope>NUCLEOTIDE SEQUENCE</scope>
</reference>
<dbReference type="InterPro" id="IPR027417">
    <property type="entry name" value="P-loop_NTPase"/>
</dbReference>
<accession>A0A1B6DXR8</accession>
<dbReference type="Gene3D" id="3.40.50.300">
    <property type="entry name" value="P-loop containing nucleotide triphosphate hydrolases"/>
    <property type="match status" value="1"/>
</dbReference>
<gene>
    <name evidence="1" type="ORF">g.13274</name>
</gene>
<evidence type="ECO:0000313" key="1">
    <source>
        <dbReference type="EMBL" id="JAS30451.1"/>
    </source>
</evidence>
<feature type="non-terminal residue" evidence="1">
    <location>
        <position position="1"/>
    </location>
</feature>
<sequence>WLSFTIPTRNSGRRKKPVDFIPVFQDLNSVLDVFHSQQFRYSAVCQPTLKTFQENCLTDNNKPPLPGKRRPFIVIEGNHGTSNSIIFKRLCKKIGAVGLKKTAKCLAPLKNLFPINSPLRRAFFGLSVYAQAYAVKQIIPRWPVVMNGYWTDQQAFAIARAYANQELPAHDSPLYKWPSDLLMPDLIVYLNFPEENQAYYQFATPRSKNWKSKVLNIYRRFSNIPLLEIKTLMGWDHIISVIQRQIIGALSGTCYINFKNITFASFERK</sequence>
<protein>
    <submittedName>
        <fullName evidence="1">Uncharacterized protein</fullName>
    </submittedName>
</protein>
<proteinExistence type="predicted"/>
<dbReference type="EMBL" id="GEDC01006847">
    <property type="protein sequence ID" value="JAS30451.1"/>
    <property type="molecule type" value="Transcribed_RNA"/>
</dbReference>
<organism evidence="1">
    <name type="scientific">Clastoptera arizonana</name>
    <name type="common">Arizona spittle bug</name>
    <dbReference type="NCBI Taxonomy" id="38151"/>
    <lineage>
        <taxon>Eukaryota</taxon>
        <taxon>Metazoa</taxon>
        <taxon>Ecdysozoa</taxon>
        <taxon>Arthropoda</taxon>
        <taxon>Hexapoda</taxon>
        <taxon>Insecta</taxon>
        <taxon>Pterygota</taxon>
        <taxon>Neoptera</taxon>
        <taxon>Paraneoptera</taxon>
        <taxon>Hemiptera</taxon>
        <taxon>Auchenorrhyncha</taxon>
        <taxon>Cercopoidea</taxon>
        <taxon>Clastopteridae</taxon>
        <taxon>Clastoptera</taxon>
    </lineage>
</organism>
<dbReference type="AlphaFoldDB" id="A0A1B6DXR8"/>